<dbReference type="SUPFAM" id="SSF55136">
    <property type="entry name" value="Probable bacterial effector-binding domain"/>
    <property type="match status" value="4"/>
</dbReference>
<dbReference type="Gene3D" id="3.20.80.10">
    <property type="entry name" value="Regulatory factor, effector binding domain"/>
    <property type="match status" value="4"/>
</dbReference>
<dbReference type="FunFam" id="3.20.80.10:FF:000021">
    <property type="entry name" value="Uncharacterized protein"/>
    <property type="match status" value="1"/>
</dbReference>
<accession>A0A9J7LJ91</accession>
<comment type="similarity">
    <text evidence="1">Belongs to the HEBP family.</text>
</comment>
<dbReference type="GO" id="GO:0020037">
    <property type="term" value="F:heme binding"/>
    <property type="evidence" value="ECO:0000318"/>
    <property type="project" value="GO_Central"/>
</dbReference>
<dbReference type="RefSeq" id="XP_035683887.1">
    <property type="nucleotide sequence ID" value="XM_035827994.1"/>
</dbReference>
<dbReference type="KEGG" id="bfo:118420919"/>
<feature type="signal peptide" evidence="3">
    <location>
        <begin position="1"/>
        <end position="21"/>
    </location>
</feature>
<feature type="compositionally biased region" description="Polar residues" evidence="2">
    <location>
        <begin position="901"/>
        <end position="914"/>
    </location>
</feature>
<evidence type="ECO:0000313" key="5">
    <source>
        <dbReference type="RefSeq" id="XP_035683887.1"/>
    </source>
</evidence>
<proteinExistence type="inferred from homology"/>
<dbReference type="GeneID" id="118420919"/>
<keyword evidence="4" id="KW-1185">Reference proteome</keyword>
<dbReference type="OrthoDB" id="10044425at2759"/>
<reference evidence="4" key="1">
    <citation type="journal article" date="2020" name="Nat. Ecol. Evol.">
        <title>Deeply conserved synteny resolves early events in vertebrate evolution.</title>
        <authorList>
            <person name="Simakov O."/>
            <person name="Marletaz F."/>
            <person name="Yue J.X."/>
            <person name="O'Connell B."/>
            <person name="Jenkins J."/>
            <person name="Brandt A."/>
            <person name="Calef R."/>
            <person name="Tung C.H."/>
            <person name="Huang T.K."/>
            <person name="Schmutz J."/>
            <person name="Satoh N."/>
            <person name="Yu J.K."/>
            <person name="Putnam N.H."/>
            <person name="Green R.E."/>
            <person name="Rokhsar D.S."/>
        </authorList>
    </citation>
    <scope>NUCLEOTIDE SEQUENCE [LARGE SCALE GENOMIC DNA]</scope>
    <source>
        <strain evidence="4">S238N-H82</strain>
    </source>
</reference>
<feature type="region of interest" description="Disordered" evidence="2">
    <location>
        <begin position="873"/>
        <end position="940"/>
    </location>
</feature>
<dbReference type="Proteomes" id="UP000001554">
    <property type="component" value="Chromosome 8"/>
</dbReference>
<reference evidence="5" key="2">
    <citation type="submission" date="2025-08" db="UniProtKB">
        <authorList>
            <consortium name="RefSeq"/>
        </authorList>
    </citation>
    <scope>IDENTIFICATION</scope>
    <source>
        <strain evidence="5">S238N-H82</strain>
        <tissue evidence="5">Testes</tissue>
    </source>
</reference>
<dbReference type="PANTHER" id="PTHR11220:SF1">
    <property type="entry name" value="HEME-BINDING PROTEIN 2"/>
    <property type="match status" value="1"/>
</dbReference>
<gene>
    <name evidence="5" type="primary">LOC118420919</name>
</gene>
<evidence type="ECO:0000313" key="4">
    <source>
        <dbReference type="Proteomes" id="UP000001554"/>
    </source>
</evidence>
<feature type="chain" id="PRO_5039943926" evidence="3">
    <location>
        <begin position="22"/>
        <end position="940"/>
    </location>
</feature>
<protein>
    <submittedName>
        <fullName evidence="5">Uncharacterized protein LOC118420919</fullName>
    </submittedName>
</protein>
<evidence type="ECO:0000256" key="2">
    <source>
        <dbReference type="SAM" id="MobiDB-lite"/>
    </source>
</evidence>
<dbReference type="PANTHER" id="PTHR11220">
    <property type="entry name" value="HEME-BINDING PROTEIN-RELATED"/>
    <property type="match status" value="1"/>
</dbReference>
<sequence length="940" mass="105393">MDGMLQSVALILLVVVHIGNADTNVPDREVLCSTPEYDVVATPGGIGVSTTVFDLSLTTAKIRARHSLLKYFRGANDQGLEIPILPVNIIQTYVPTKLFREVTLSIPLPPDLWDNIPKPLDSKVRVDKVPRSIVYMRKVPTRAALGFSAEREAKKLFQILKKDGEPYWDDNDYYYIGQRKSPVDGKTMAHVIIFALNEQTFDVYSKAEGFETSVKQRVPSCLKSLSLKDLEKFAAQHPNVDSNAVDFTRAEPGENFCNGPLCPEYKVVHKYDSPLEKREYPAGHGSLVYAAAPTCHLDAAKGLAQRAIYDKLNASGLVKGKPFRLFDTAMGRIYQKQPGEDECNKVFVQAIPVPEDVLASEKLPDFLGQEPYDKDIVMDLKVHRRDYIAPITGYVRHFGGFADEEEIYRQGKALREDLDSRGLCYLPNMLYFVEYNRGSRLFDRHNEIMFWAYPEATCKPEKPSFFTPLHLEPPSHSEVNNDVLLPSLEDLCRDNACVERQPVRRFENFIEEKVEIPGSSVCANQKFCNSVREASKQAISKLLSYFNGYNKQQQRMDMPRPLFHYINLTSIGKPGCNKEMSTCSFVPKRFAADPPAPVGKDVTMYGATELNGYVMPFGDLNDDQIISTMVGFNKTLAGLEKFGIEYDKLTFGIMEYFAEDEGFEHNALFVPKLQKGIVVAEEENLAGPADTGKGTQLHRFVADMGDNIQEIQMIPKLYVCVDIESCNNLYSRKAMVALHDYFGGNNDGNVNLGRPSHLFYHVTGKKIEGCPYGLRSCSAIPEEFYEKTPKPTNERVMIFNATGLPGLGFATTLPDTNDVVEWGTEFRKLAETLEEKDLSFRGGYGYFFRETYPFDASDEPWYIAYWKKRAESGSEAPDEEDTEMPTEGQAEEKTEDEKGQEMSTALSEASNTAMPDQADDAAVPATEAAAMGSPAATEER</sequence>
<keyword evidence="3" id="KW-0732">Signal</keyword>
<feature type="compositionally biased region" description="Basic and acidic residues" evidence="2">
    <location>
        <begin position="890"/>
        <end position="900"/>
    </location>
</feature>
<dbReference type="InterPro" id="IPR011256">
    <property type="entry name" value="Reg_factor_effector_dom_sf"/>
</dbReference>
<name>A0A9J7LJ91_BRAFL</name>
<dbReference type="AlphaFoldDB" id="A0A9J7LJ91"/>
<dbReference type="InterPro" id="IPR006917">
    <property type="entry name" value="SOUL_heme-bd"/>
</dbReference>
<evidence type="ECO:0000256" key="3">
    <source>
        <dbReference type="SAM" id="SignalP"/>
    </source>
</evidence>
<organism evidence="4 5">
    <name type="scientific">Branchiostoma floridae</name>
    <name type="common">Florida lancelet</name>
    <name type="synonym">Amphioxus</name>
    <dbReference type="NCBI Taxonomy" id="7739"/>
    <lineage>
        <taxon>Eukaryota</taxon>
        <taxon>Metazoa</taxon>
        <taxon>Chordata</taxon>
        <taxon>Cephalochordata</taxon>
        <taxon>Leptocardii</taxon>
        <taxon>Amphioxiformes</taxon>
        <taxon>Branchiostomatidae</taxon>
        <taxon>Branchiostoma</taxon>
    </lineage>
</organism>
<feature type="compositionally biased region" description="Low complexity" evidence="2">
    <location>
        <begin position="920"/>
        <end position="930"/>
    </location>
</feature>
<dbReference type="FunFam" id="3.20.80.10:FF:000002">
    <property type="entry name" value="Heme-binding protein 2"/>
    <property type="match status" value="1"/>
</dbReference>
<evidence type="ECO:0000256" key="1">
    <source>
        <dbReference type="ARBA" id="ARBA00009817"/>
    </source>
</evidence>
<dbReference type="Pfam" id="PF04832">
    <property type="entry name" value="SOUL"/>
    <property type="match status" value="3"/>
</dbReference>